<accession>A0AAP0PAU4</accession>
<gene>
    <name evidence="2" type="ORF">Sjap_008392</name>
</gene>
<dbReference type="Proteomes" id="UP001417504">
    <property type="component" value="Unassembled WGS sequence"/>
</dbReference>
<comment type="caution">
    <text evidence="2">The sequence shown here is derived from an EMBL/GenBank/DDBJ whole genome shotgun (WGS) entry which is preliminary data.</text>
</comment>
<dbReference type="EMBL" id="JBBNAE010000003">
    <property type="protein sequence ID" value="KAK9137798.1"/>
    <property type="molecule type" value="Genomic_DNA"/>
</dbReference>
<proteinExistence type="predicted"/>
<dbReference type="AlphaFoldDB" id="A0AAP0PAU4"/>
<evidence type="ECO:0000256" key="1">
    <source>
        <dbReference type="SAM" id="Phobius"/>
    </source>
</evidence>
<keyword evidence="1" id="KW-0812">Transmembrane</keyword>
<protein>
    <submittedName>
        <fullName evidence="2">Uncharacterized protein</fullName>
    </submittedName>
</protein>
<feature type="transmembrane region" description="Helical" evidence="1">
    <location>
        <begin position="12"/>
        <end position="30"/>
    </location>
</feature>
<evidence type="ECO:0000313" key="3">
    <source>
        <dbReference type="Proteomes" id="UP001417504"/>
    </source>
</evidence>
<sequence length="53" mass="6380">MFDFSCLLKLGIIGYLISCTTLLDFHLRYMNIRGFHIYRFPDFRLIELFPNTC</sequence>
<keyword evidence="1" id="KW-0472">Membrane</keyword>
<keyword evidence="3" id="KW-1185">Reference proteome</keyword>
<organism evidence="2 3">
    <name type="scientific">Stephania japonica</name>
    <dbReference type="NCBI Taxonomy" id="461633"/>
    <lineage>
        <taxon>Eukaryota</taxon>
        <taxon>Viridiplantae</taxon>
        <taxon>Streptophyta</taxon>
        <taxon>Embryophyta</taxon>
        <taxon>Tracheophyta</taxon>
        <taxon>Spermatophyta</taxon>
        <taxon>Magnoliopsida</taxon>
        <taxon>Ranunculales</taxon>
        <taxon>Menispermaceae</taxon>
        <taxon>Menispermoideae</taxon>
        <taxon>Cissampelideae</taxon>
        <taxon>Stephania</taxon>
    </lineage>
</organism>
<keyword evidence="1" id="KW-1133">Transmembrane helix</keyword>
<name>A0AAP0PAU4_9MAGN</name>
<reference evidence="2 3" key="1">
    <citation type="submission" date="2024-01" db="EMBL/GenBank/DDBJ databases">
        <title>Genome assemblies of Stephania.</title>
        <authorList>
            <person name="Yang L."/>
        </authorList>
    </citation>
    <scope>NUCLEOTIDE SEQUENCE [LARGE SCALE GENOMIC DNA]</scope>
    <source>
        <strain evidence="2">QJT</strain>
        <tissue evidence="2">Leaf</tissue>
    </source>
</reference>
<evidence type="ECO:0000313" key="2">
    <source>
        <dbReference type="EMBL" id="KAK9137798.1"/>
    </source>
</evidence>